<dbReference type="Proteomes" id="UP000295626">
    <property type="component" value="Unassembled WGS sequence"/>
</dbReference>
<keyword evidence="2" id="KW-0812">Transmembrane</keyword>
<protein>
    <recommendedName>
        <fullName evidence="5">DUF1622 domain-containing protein</fullName>
    </recommendedName>
</protein>
<evidence type="ECO:0008006" key="5">
    <source>
        <dbReference type="Google" id="ProtNLM"/>
    </source>
</evidence>
<evidence type="ECO:0000313" key="3">
    <source>
        <dbReference type="EMBL" id="TDC00425.1"/>
    </source>
</evidence>
<evidence type="ECO:0000256" key="1">
    <source>
        <dbReference type="SAM" id="MobiDB-lite"/>
    </source>
</evidence>
<feature type="transmembrane region" description="Helical" evidence="2">
    <location>
        <begin position="12"/>
        <end position="36"/>
    </location>
</feature>
<keyword evidence="2" id="KW-0472">Membrane</keyword>
<feature type="region of interest" description="Disordered" evidence="1">
    <location>
        <begin position="66"/>
        <end position="102"/>
    </location>
</feature>
<keyword evidence="4" id="KW-1185">Reference proteome</keyword>
<evidence type="ECO:0000256" key="2">
    <source>
        <dbReference type="SAM" id="Phobius"/>
    </source>
</evidence>
<gene>
    <name evidence="3" type="ORF">E1091_04905</name>
</gene>
<reference evidence="3 4" key="1">
    <citation type="submission" date="2019-02" db="EMBL/GenBank/DDBJ databases">
        <title>Draft genome sequences of novel Actinobacteria.</title>
        <authorList>
            <person name="Sahin N."/>
            <person name="Ay H."/>
            <person name="Saygin H."/>
        </authorList>
    </citation>
    <scope>NUCLEOTIDE SEQUENCE [LARGE SCALE GENOMIC DNA]</scope>
    <source>
        <strain evidence="3 4">JCM 30529</strain>
    </source>
</reference>
<proteinExistence type="predicted"/>
<feature type="transmembrane region" description="Helical" evidence="2">
    <location>
        <begin position="42"/>
        <end position="60"/>
    </location>
</feature>
<organism evidence="3 4">
    <name type="scientific">Micromonospora fluostatini</name>
    <dbReference type="NCBI Taxonomy" id="1629071"/>
    <lineage>
        <taxon>Bacteria</taxon>
        <taxon>Bacillati</taxon>
        <taxon>Actinomycetota</taxon>
        <taxon>Actinomycetes</taxon>
        <taxon>Micromonosporales</taxon>
        <taxon>Micromonosporaceae</taxon>
        <taxon>Micromonospora</taxon>
    </lineage>
</organism>
<accession>A0ABY2DKG7</accession>
<sequence length="102" mass="10718">MLLAVAMAGAEVFPLHAVTTLRTVCVIGLAQCALLYGSGPQAVITTLRLVVALAALMWIVERLRRRQRARRGNHAPLRSGTKGIPARPVPAPAAQGSSSQPA</sequence>
<feature type="compositionally biased region" description="Low complexity" evidence="1">
    <location>
        <begin position="92"/>
        <end position="102"/>
    </location>
</feature>
<dbReference type="EMBL" id="SMKE01000106">
    <property type="protein sequence ID" value="TDC00425.1"/>
    <property type="molecule type" value="Genomic_DNA"/>
</dbReference>
<name>A0ABY2DKG7_9ACTN</name>
<keyword evidence="2" id="KW-1133">Transmembrane helix</keyword>
<comment type="caution">
    <text evidence="3">The sequence shown here is derived from an EMBL/GenBank/DDBJ whole genome shotgun (WGS) entry which is preliminary data.</text>
</comment>
<evidence type="ECO:0000313" key="4">
    <source>
        <dbReference type="Proteomes" id="UP000295626"/>
    </source>
</evidence>